<sequence length="316" mass="33139">MRTPAHDQREYPGDRSHQPFDLLLQVGEGSLTQLIASGGPMAEDLAEGRMRYRMGCWHVGLVLWINDPQQVEAPDEAIPAVRSAAGSRSALVARACARSRWIWLSGASVPDLHGVEKALATTDEVRAAVGRPGRGLEGFRSSHQDALAAQALVIRLGSNRRLTVYADVEEVTEFDEFVPQDDGSQVVGDDPLGDLRLWRAAPRRGGAGSRDGASGLGVGEPRCTRIPCRGRGCSRGRVARGGGCLGGGSGLRSGGGGRASGAALHHLPPACFPVGDHGQDDGAVVPPGFGARPAGIGQSCMVNSPLFRPKQRPPSG</sequence>
<dbReference type="EMBL" id="BMVP01000008">
    <property type="protein sequence ID" value="GHB68626.1"/>
    <property type="molecule type" value="Genomic_DNA"/>
</dbReference>
<dbReference type="Pfam" id="PF17853">
    <property type="entry name" value="GGDEF_2"/>
    <property type="match status" value="1"/>
</dbReference>
<evidence type="ECO:0000313" key="2">
    <source>
        <dbReference type="EMBL" id="GHB68626.1"/>
    </source>
</evidence>
<gene>
    <name evidence="2" type="ORF">GCM10010347_43560</name>
</gene>
<name>A0ABQ3EWG9_9ACTN</name>
<evidence type="ECO:0000313" key="3">
    <source>
        <dbReference type="Proteomes" id="UP000642673"/>
    </source>
</evidence>
<organism evidence="2 3">
    <name type="scientific">Streptomyces cirratus</name>
    <dbReference type="NCBI Taxonomy" id="68187"/>
    <lineage>
        <taxon>Bacteria</taxon>
        <taxon>Bacillati</taxon>
        <taxon>Actinomycetota</taxon>
        <taxon>Actinomycetes</taxon>
        <taxon>Kitasatosporales</taxon>
        <taxon>Streptomycetaceae</taxon>
        <taxon>Streptomyces</taxon>
    </lineage>
</organism>
<proteinExistence type="predicted"/>
<keyword evidence="3" id="KW-1185">Reference proteome</keyword>
<evidence type="ECO:0000259" key="1">
    <source>
        <dbReference type="Pfam" id="PF17853"/>
    </source>
</evidence>
<protein>
    <recommendedName>
        <fullName evidence="1">CdaR GGDEF-like domain-containing protein</fullName>
    </recommendedName>
</protein>
<reference evidence="3" key="1">
    <citation type="journal article" date="2019" name="Int. J. Syst. Evol. Microbiol.">
        <title>The Global Catalogue of Microorganisms (GCM) 10K type strain sequencing project: providing services to taxonomists for standard genome sequencing and annotation.</title>
        <authorList>
            <consortium name="The Broad Institute Genomics Platform"/>
            <consortium name="The Broad Institute Genome Sequencing Center for Infectious Disease"/>
            <person name="Wu L."/>
            <person name="Ma J."/>
        </authorList>
    </citation>
    <scope>NUCLEOTIDE SEQUENCE [LARGE SCALE GENOMIC DNA]</scope>
    <source>
        <strain evidence="3">JCM 4738</strain>
    </source>
</reference>
<dbReference type="Proteomes" id="UP000642673">
    <property type="component" value="Unassembled WGS sequence"/>
</dbReference>
<feature type="domain" description="CdaR GGDEF-like" evidence="1">
    <location>
        <begin position="49"/>
        <end position="151"/>
    </location>
</feature>
<comment type="caution">
    <text evidence="2">The sequence shown here is derived from an EMBL/GenBank/DDBJ whole genome shotgun (WGS) entry which is preliminary data.</text>
</comment>
<dbReference type="InterPro" id="IPR041522">
    <property type="entry name" value="CdaR_GGDEF"/>
</dbReference>
<accession>A0ABQ3EWG9</accession>